<evidence type="ECO:0000256" key="2">
    <source>
        <dbReference type="ARBA" id="ARBA00023125"/>
    </source>
</evidence>
<accession>A0A1H3Z1D6</accession>
<dbReference type="PANTHER" id="PTHR43479">
    <property type="entry name" value="ACREF/ENVCD OPERON REPRESSOR-RELATED"/>
    <property type="match status" value="1"/>
</dbReference>
<keyword evidence="2 3" id="KW-0238">DNA-binding</keyword>
<organism evidence="6 7">
    <name type="scientific">Thalassobacillus cyri</name>
    <dbReference type="NCBI Taxonomy" id="571932"/>
    <lineage>
        <taxon>Bacteria</taxon>
        <taxon>Bacillati</taxon>
        <taxon>Bacillota</taxon>
        <taxon>Bacilli</taxon>
        <taxon>Bacillales</taxon>
        <taxon>Bacillaceae</taxon>
        <taxon>Thalassobacillus</taxon>
    </lineage>
</organism>
<proteinExistence type="predicted"/>
<keyword evidence="4" id="KW-1133">Transmembrane helix</keyword>
<dbReference type="InterPro" id="IPR050624">
    <property type="entry name" value="HTH-type_Tx_Regulator"/>
</dbReference>
<dbReference type="PROSITE" id="PS01081">
    <property type="entry name" value="HTH_TETR_1"/>
    <property type="match status" value="1"/>
</dbReference>
<evidence type="ECO:0000313" key="6">
    <source>
        <dbReference type="EMBL" id="SEA17559.1"/>
    </source>
</evidence>
<dbReference type="PROSITE" id="PS50977">
    <property type="entry name" value="HTH_TETR_2"/>
    <property type="match status" value="1"/>
</dbReference>
<evidence type="ECO:0000256" key="3">
    <source>
        <dbReference type="PROSITE-ProRule" id="PRU00335"/>
    </source>
</evidence>
<keyword evidence="4" id="KW-0812">Transmembrane</keyword>
<dbReference type="SUPFAM" id="SSF46689">
    <property type="entry name" value="Homeodomain-like"/>
    <property type="match status" value="1"/>
</dbReference>
<dbReference type="Gene3D" id="1.10.357.10">
    <property type="entry name" value="Tetracycline Repressor, domain 2"/>
    <property type="match status" value="1"/>
</dbReference>
<dbReference type="InterPro" id="IPR036271">
    <property type="entry name" value="Tet_transcr_reg_TetR-rel_C_sf"/>
</dbReference>
<dbReference type="Proteomes" id="UP000198584">
    <property type="component" value="Unassembled WGS sequence"/>
</dbReference>
<feature type="DNA-binding region" description="H-T-H motif" evidence="3">
    <location>
        <begin position="44"/>
        <end position="63"/>
    </location>
</feature>
<feature type="transmembrane region" description="Helical" evidence="4">
    <location>
        <begin position="69"/>
        <end position="91"/>
    </location>
</feature>
<dbReference type="AlphaFoldDB" id="A0A1H3Z1D6"/>
<keyword evidence="1" id="KW-0678">Repressor</keyword>
<dbReference type="InterPro" id="IPR009057">
    <property type="entry name" value="Homeodomain-like_sf"/>
</dbReference>
<dbReference type="RefSeq" id="WP_093042914.1">
    <property type="nucleotide sequence ID" value="NZ_FNQR01000003.1"/>
</dbReference>
<dbReference type="GO" id="GO:0003677">
    <property type="term" value="F:DNA binding"/>
    <property type="evidence" value="ECO:0007669"/>
    <property type="project" value="UniProtKB-UniRule"/>
</dbReference>
<protein>
    <submittedName>
        <fullName evidence="6">DNA-binding transcriptional regulator, AcrR family</fullName>
    </submittedName>
</protein>
<dbReference type="EMBL" id="FNQR01000003">
    <property type="protein sequence ID" value="SEA17559.1"/>
    <property type="molecule type" value="Genomic_DNA"/>
</dbReference>
<evidence type="ECO:0000313" key="7">
    <source>
        <dbReference type="Proteomes" id="UP000198584"/>
    </source>
</evidence>
<dbReference type="OrthoDB" id="9780824at2"/>
<evidence type="ECO:0000256" key="1">
    <source>
        <dbReference type="ARBA" id="ARBA00022491"/>
    </source>
</evidence>
<evidence type="ECO:0000259" key="5">
    <source>
        <dbReference type="PROSITE" id="PS50977"/>
    </source>
</evidence>
<dbReference type="PRINTS" id="PR00455">
    <property type="entry name" value="HTHTETR"/>
</dbReference>
<dbReference type="InterPro" id="IPR001647">
    <property type="entry name" value="HTH_TetR"/>
</dbReference>
<keyword evidence="7" id="KW-1185">Reference proteome</keyword>
<gene>
    <name evidence="6" type="ORF">SAMN05421743_10394</name>
</gene>
<sequence length="222" mass="25975">MDEKNYLNQLIEAGEKEDELTPKQARILEAAIEIFAEKGYASTSTSEIAKKAGVAEGTIFRHFKTKKELLFSIVTPVITKFAVPFFATHFVNQVFNEKTPDYEQLLRKLIMNRFEFVKNNIPLLKILLQEMAFHTEIQQSYQEVFRREVFPKFDEAVKYYQENGKLIAYPSETIIRFTMTTIIGFLITRFIVMPDVNWNDEEEIDRTIHFLMYGLSTEKSES</sequence>
<dbReference type="SUPFAM" id="SSF48498">
    <property type="entry name" value="Tetracyclin repressor-like, C-terminal domain"/>
    <property type="match status" value="1"/>
</dbReference>
<reference evidence="7" key="1">
    <citation type="submission" date="2016-10" db="EMBL/GenBank/DDBJ databases">
        <authorList>
            <person name="Varghese N."/>
            <person name="Submissions S."/>
        </authorList>
    </citation>
    <scope>NUCLEOTIDE SEQUENCE [LARGE SCALE GENOMIC DNA]</scope>
    <source>
        <strain evidence="7">CCM7597</strain>
    </source>
</reference>
<dbReference type="Pfam" id="PF00440">
    <property type="entry name" value="TetR_N"/>
    <property type="match status" value="1"/>
</dbReference>
<feature type="transmembrane region" description="Helical" evidence="4">
    <location>
        <begin position="174"/>
        <end position="192"/>
    </location>
</feature>
<dbReference type="PANTHER" id="PTHR43479:SF11">
    <property type="entry name" value="ACREF_ENVCD OPERON REPRESSOR-RELATED"/>
    <property type="match status" value="1"/>
</dbReference>
<feature type="domain" description="HTH tetR-type" evidence="5">
    <location>
        <begin position="21"/>
        <end position="81"/>
    </location>
</feature>
<evidence type="ECO:0000256" key="4">
    <source>
        <dbReference type="SAM" id="Phobius"/>
    </source>
</evidence>
<keyword evidence="4" id="KW-0472">Membrane</keyword>
<dbReference type="STRING" id="571932.SAMN05421743_10394"/>
<name>A0A1H3Z1D6_9BACI</name>
<dbReference type="InterPro" id="IPR023772">
    <property type="entry name" value="DNA-bd_HTH_TetR-type_CS"/>
</dbReference>